<evidence type="ECO:0000313" key="2">
    <source>
        <dbReference type="Proteomes" id="UP000726136"/>
    </source>
</evidence>
<protein>
    <submittedName>
        <fullName evidence="1">DUF2971 domain-containing protein</fullName>
    </submittedName>
</protein>
<dbReference type="EMBL" id="RDPI01000040">
    <property type="protein sequence ID" value="MBF4375053.1"/>
    <property type="molecule type" value="Genomic_DNA"/>
</dbReference>
<dbReference type="Proteomes" id="UP000726136">
    <property type="component" value="Unassembled WGS sequence"/>
</dbReference>
<organism evidence="1 2">
    <name type="scientific">Vibrio anguillarum</name>
    <name type="common">Listonella anguillarum</name>
    <dbReference type="NCBI Taxonomy" id="55601"/>
    <lineage>
        <taxon>Bacteria</taxon>
        <taxon>Pseudomonadati</taxon>
        <taxon>Pseudomonadota</taxon>
        <taxon>Gammaproteobacteria</taxon>
        <taxon>Vibrionales</taxon>
        <taxon>Vibrionaceae</taxon>
        <taxon>Vibrio</taxon>
    </lineage>
</organism>
<gene>
    <name evidence="1" type="ORF">EAY46_18510</name>
</gene>
<comment type="caution">
    <text evidence="1">The sequence shown here is derived from an EMBL/GenBank/DDBJ whole genome shotgun (WGS) entry which is preliminary data.</text>
</comment>
<dbReference type="RefSeq" id="WP_170899509.1">
    <property type="nucleotide sequence ID" value="NZ_RDPI01000040.1"/>
</dbReference>
<keyword evidence="2" id="KW-1185">Reference proteome</keyword>
<proteinExistence type="predicted"/>
<accession>A0ABR9Z9E8</accession>
<sequence length="208" mass="24301">MRVYHFLSTEFAYKDLREKRLKVSELNRLNDPFEFLGMNLADPVLRKAMKKTKNQLAKSKGLICFSRNWRNPVQWAHYADSHKGICLGFDIPDRLLSKVNYVDERIEYPNGFTEADMLELLTTKFAHWSYEEEYRVFVELNTREDGLYYAPFSSDIKLKQVIIGACSKATRRQVIESIGDDVGVEIFKARAAFKSFNIVRNQAYDEFA</sequence>
<reference evidence="1 2" key="1">
    <citation type="journal article" date="2021" name="PeerJ">
        <title>Analysis of 44 Vibrio anguillarum genomes reveals high genetic diversity.</title>
        <authorList>
            <person name="Hansen M.J."/>
            <person name="Dalsgaard I."/>
        </authorList>
    </citation>
    <scope>NUCLEOTIDE SEQUENCE [LARGE SCALE GENOMIC DNA]</scope>
    <source>
        <strain evidence="1 2">040915-1/1B</strain>
    </source>
</reference>
<name>A0ABR9Z9E8_VIBAN</name>
<evidence type="ECO:0000313" key="1">
    <source>
        <dbReference type="EMBL" id="MBF4375053.1"/>
    </source>
</evidence>